<dbReference type="SUPFAM" id="SSF52096">
    <property type="entry name" value="ClpP/crotonase"/>
    <property type="match status" value="1"/>
</dbReference>
<name>A0A433Q1D3_9FUNG</name>
<dbReference type="Proteomes" id="UP000274822">
    <property type="component" value="Unassembled WGS sequence"/>
</dbReference>
<dbReference type="InterPro" id="IPR029045">
    <property type="entry name" value="ClpP/crotonase-like_dom_sf"/>
</dbReference>
<dbReference type="EMBL" id="RBNJ01019237">
    <property type="protein sequence ID" value="RUS23600.1"/>
    <property type="molecule type" value="Genomic_DNA"/>
</dbReference>
<evidence type="ECO:0000313" key="2">
    <source>
        <dbReference type="EMBL" id="RUS23600.1"/>
    </source>
</evidence>
<keyword evidence="3" id="KW-1185">Reference proteome</keyword>
<protein>
    <submittedName>
        <fullName evidence="2">ClpP/crotonase-like domain-containing protein</fullName>
    </submittedName>
</protein>
<comment type="similarity">
    <text evidence="1">Belongs to the enoyl-CoA hydratase/isomerase family.</text>
</comment>
<organism evidence="2 3">
    <name type="scientific">Jimgerdemannia flammicorona</name>
    <dbReference type="NCBI Taxonomy" id="994334"/>
    <lineage>
        <taxon>Eukaryota</taxon>
        <taxon>Fungi</taxon>
        <taxon>Fungi incertae sedis</taxon>
        <taxon>Mucoromycota</taxon>
        <taxon>Mucoromycotina</taxon>
        <taxon>Endogonomycetes</taxon>
        <taxon>Endogonales</taxon>
        <taxon>Endogonaceae</taxon>
        <taxon>Jimgerdemannia</taxon>
    </lineage>
</organism>
<reference evidence="2 3" key="1">
    <citation type="journal article" date="2018" name="New Phytol.">
        <title>Phylogenomics of Endogonaceae and evolution of mycorrhizas within Mucoromycota.</title>
        <authorList>
            <person name="Chang Y."/>
            <person name="Desiro A."/>
            <person name="Na H."/>
            <person name="Sandor L."/>
            <person name="Lipzen A."/>
            <person name="Clum A."/>
            <person name="Barry K."/>
            <person name="Grigoriev I.V."/>
            <person name="Martin F.M."/>
            <person name="Stajich J.E."/>
            <person name="Smith M.E."/>
            <person name="Bonito G."/>
            <person name="Spatafora J.W."/>
        </authorList>
    </citation>
    <scope>NUCLEOTIDE SEQUENCE [LARGE SCALE GENOMIC DNA]</scope>
    <source>
        <strain evidence="2 3">AD002</strain>
    </source>
</reference>
<comment type="caution">
    <text evidence="2">The sequence shown here is derived from an EMBL/GenBank/DDBJ whole genome shotgun (WGS) entry which is preliminary data.</text>
</comment>
<dbReference type="Gene3D" id="3.90.226.10">
    <property type="entry name" value="2-enoyl-CoA Hydratase, Chain A, domain 1"/>
    <property type="match status" value="1"/>
</dbReference>
<evidence type="ECO:0000256" key="1">
    <source>
        <dbReference type="ARBA" id="ARBA00005254"/>
    </source>
</evidence>
<dbReference type="PANTHER" id="PTHR43802:SF1">
    <property type="entry name" value="IP11341P-RELATED"/>
    <property type="match status" value="1"/>
</dbReference>
<dbReference type="CDD" id="cd06558">
    <property type="entry name" value="crotonase-like"/>
    <property type="match status" value="1"/>
</dbReference>
<dbReference type="PANTHER" id="PTHR43802">
    <property type="entry name" value="ENOYL-COA HYDRATASE"/>
    <property type="match status" value="1"/>
</dbReference>
<accession>A0A433Q1D3</accession>
<dbReference type="AlphaFoldDB" id="A0A433Q1D3"/>
<sequence length="194" mass="20632">MPSDNDNCVLVERRDHITIVTINRPHVRNAVNRPTAEKLTRAFRDFEADTDAYVAILTGNGGNFCAGADLKALIDPSIASLANSISYDPNDDGPMGPTRMTLRKPVIAAISGYAVAGGLELACWCDLRVADATAVLGVFCRLRAYASRAGVPLLDGGTVRLPKLIGRSAAMDLLLTGYGLLRIPLSDSSLASFL</sequence>
<dbReference type="InterPro" id="IPR001753">
    <property type="entry name" value="Enoyl-CoA_hydra/iso"/>
</dbReference>
<gene>
    <name evidence="2" type="ORF">BC938DRAFT_474896</name>
</gene>
<dbReference type="Pfam" id="PF00378">
    <property type="entry name" value="ECH_1"/>
    <property type="match status" value="1"/>
</dbReference>
<evidence type="ECO:0000313" key="3">
    <source>
        <dbReference type="Proteomes" id="UP000274822"/>
    </source>
</evidence>
<proteinExistence type="inferred from homology"/>